<proteinExistence type="predicted"/>
<dbReference type="Proteomes" id="UP001159427">
    <property type="component" value="Unassembled WGS sequence"/>
</dbReference>
<keyword evidence="3" id="KW-1185">Reference proteome</keyword>
<reference evidence="2 3" key="1">
    <citation type="submission" date="2022-05" db="EMBL/GenBank/DDBJ databases">
        <authorList>
            <consortium name="Genoscope - CEA"/>
            <person name="William W."/>
        </authorList>
    </citation>
    <scope>NUCLEOTIDE SEQUENCE [LARGE SCALE GENOMIC DNA]</scope>
</reference>
<dbReference type="InterPro" id="IPR016197">
    <property type="entry name" value="Chromo-like_dom_sf"/>
</dbReference>
<protein>
    <recommendedName>
        <fullName evidence="1">Chromo domain-containing protein</fullName>
    </recommendedName>
</protein>
<dbReference type="PANTHER" id="PTHR46585:SF1">
    <property type="entry name" value="CHROMO DOMAIN-CONTAINING PROTEIN"/>
    <property type="match status" value="1"/>
</dbReference>
<dbReference type="PANTHER" id="PTHR46585">
    <property type="entry name" value="INTEGRASE CORE DOMAIN CONTAINING PROTEIN"/>
    <property type="match status" value="1"/>
</dbReference>
<sequence>MKPVEASKTKNENKVFTNLYGDLIYEKPEKQKFAIGDKVRISKYRRQVFDKVYTSNWTEEIFVIDRIIPTRPVTYSIVDLMGEAIKGSFYEQELQKAKQQTFRIEHVLKRDNKKKKTLVKWSGYSAKFNSWISFKDWVNI</sequence>
<dbReference type="InterPro" id="IPR000953">
    <property type="entry name" value="Chromo/chromo_shadow_dom"/>
</dbReference>
<evidence type="ECO:0000313" key="2">
    <source>
        <dbReference type="EMBL" id="CAH3164794.1"/>
    </source>
</evidence>
<organism evidence="2 3">
    <name type="scientific">Porites evermanni</name>
    <dbReference type="NCBI Taxonomy" id="104178"/>
    <lineage>
        <taxon>Eukaryota</taxon>
        <taxon>Metazoa</taxon>
        <taxon>Cnidaria</taxon>
        <taxon>Anthozoa</taxon>
        <taxon>Hexacorallia</taxon>
        <taxon>Scleractinia</taxon>
        <taxon>Fungiina</taxon>
        <taxon>Poritidae</taxon>
        <taxon>Porites</taxon>
    </lineage>
</organism>
<dbReference type="SUPFAM" id="SSF54160">
    <property type="entry name" value="Chromo domain-like"/>
    <property type="match status" value="1"/>
</dbReference>
<name>A0ABN8QIL8_9CNID</name>
<accession>A0ABN8QIL8</accession>
<comment type="caution">
    <text evidence="2">The sequence shown here is derived from an EMBL/GenBank/DDBJ whole genome shotgun (WGS) entry which is preliminary data.</text>
</comment>
<evidence type="ECO:0000313" key="3">
    <source>
        <dbReference type="Proteomes" id="UP001159427"/>
    </source>
</evidence>
<evidence type="ECO:0000259" key="1">
    <source>
        <dbReference type="PROSITE" id="PS50013"/>
    </source>
</evidence>
<dbReference type="CDD" id="cd00024">
    <property type="entry name" value="CD_CSD"/>
    <property type="match status" value="1"/>
</dbReference>
<gene>
    <name evidence="2" type="ORF">PEVE_00005097</name>
</gene>
<dbReference type="EMBL" id="CALNXI010001320">
    <property type="protein sequence ID" value="CAH3164794.1"/>
    <property type="molecule type" value="Genomic_DNA"/>
</dbReference>
<dbReference type="PROSITE" id="PS50013">
    <property type="entry name" value="CHROMO_2"/>
    <property type="match status" value="1"/>
</dbReference>
<feature type="domain" description="Chromo" evidence="1">
    <location>
        <begin position="102"/>
        <end position="131"/>
    </location>
</feature>